<dbReference type="HAMAP" id="MF_00790">
    <property type="entry name" value="Lipase_chap"/>
    <property type="match status" value="1"/>
</dbReference>
<dbReference type="EMBL" id="OOGT01000129">
    <property type="protein sequence ID" value="SPL71358.1"/>
    <property type="molecule type" value="Genomic_DNA"/>
</dbReference>
<comment type="function">
    <text evidence="1 16">May be involved in the folding of the extracellular lipase during its passage through the periplasm.</text>
</comment>
<dbReference type="GO" id="GO:0016042">
    <property type="term" value="P:lipid catabolic process"/>
    <property type="evidence" value="ECO:0007669"/>
    <property type="project" value="UniProtKB-UniRule"/>
</dbReference>
<accession>A0A2U3N116</accession>
<protein>
    <recommendedName>
        <fullName evidence="4 16">Lipase chaperone</fullName>
    </recommendedName>
    <alternativeName>
        <fullName evidence="16">Lipase activator protein</fullName>
    </alternativeName>
    <alternativeName>
        <fullName evidence="15 16">Lipase foldase</fullName>
    </alternativeName>
    <alternativeName>
        <fullName evidence="13 16">Lipase helper protein</fullName>
    </alternativeName>
    <alternativeName>
        <fullName evidence="14 16">Lipase modulator</fullName>
    </alternativeName>
</protein>
<keyword evidence="6 16" id="KW-0997">Cell inner membrane</keyword>
<evidence type="ECO:0000256" key="17">
    <source>
        <dbReference type="SAM" id="Coils"/>
    </source>
</evidence>
<evidence type="ECO:0000256" key="7">
    <source>
        <dbReference type="ARBA" id="ARBA00022692"/>
    </source>
</evidence>
<keyword evidence="10 16" id="KW-0443">Lipid metabolism</keyword>
<keyword evidence="9 16" id="KW-1133">Transmembrane helix</keyword>
<keyword evidence="7 16" id="KW-0812">Transmembrane</keyword>
<keyword evidence="11 16" id="KW-0472">Membrane</keyword>
<evidence type="ECO:0000313" key="18">
    <source>
        <dbReference type="EMBL" id="SPL71358.1"/>
    </source>
</evidence>
<evidence type="ECO:0000256" key="3">
    <source>
        <dbReference type="ARBA" id="ARBA00010358"/>
    </source>
</evidence>
<evidence type="ECO:0000256" key="16">
    <source>
        <dbReference type="HAMAP-Rule" id="MF_00790"/>
    </source>
</evidence>
<comment type="subcellular location">
    <subcellularLocation>
        <location evidence="2">Cell inner membrane</location>
        <topology evidence="2">Single-pass membrane protein</topology>
        <orientation evidence="2">Periplasmic side</orientation>
    </subcellularLocation>
</comment>
<sequence>MHGLQQRHLWIMAGIIILVLAIFFWLKPRQSPSVNVEKSNSSAEQNNIISSSIPTNTQSSSLVSQSQQDTQINCQIRLDNSNRLIVNEQTKNCFEYFITQYGEKAIPQIKDDFNRFALENYKEPALSQLTDLWSRYMQYREKLGSLSAPNIDKNDPKYYRTIFASMQNLRKQFFSDYEIQGLFGEEDTYNQYTLNRMDILANKNLDEIEKAQKLKELFNSLPVDWKENLTQLSQLDDLRKLTSDLKARGGSAEELHNMRLNLVGAEATQRLENLDTQRDQWKQRVNEYLSVRDSIQQSSMSDSAKQDAINQLRTEKFNNPQEQARLHTFENVHDQGGKIPY</sequence>
<gene>
    <name evidence="18" type="primary">lifO_1</name>
    <name evidence="16" type="synonym">lifO</name>
    <name evidence="18" type="ORF">KPC_2536</name>
</gene>
<evidence type="ECO:0000256" key="13">
    <source>
        <dbReference type="ARBA" id="ARBA00030948"/>
    </source>
</evidence>
<feature type="coiled-coil region" evidence="17">
    <location>
        <begin position="264"/>
        <end position="291"/>
    </location>
</feature>
<evidence type="ECO:0000256" key="10">
    <source>
        <dbReference type="ARBA" id="ARBA00023098"/>
    </source>
</evidence>
<evidence type="ECO:0000256" key="1">
    <source>
        <dbReference type="ARBA" id="ARBA00003280"/>
    </source>
</evidence>
<keyword evidence="19" id="KW-1185">Reference proteome</keyword>
<evidence type="ECO:0000256" key="12">
    <source>
        <dbReference type="ARBA" id="ARBA00023186"/>
    </source>
</evidence>
<keyword evidence="8 16" id="KW-0442">Lipid degradation</keyword>
<evidence type="ECO:0000313" key="19">
    <source>
        <dbReference type="Proteomes" id="UP000245974"/>
    </source>
</evidence>
<evidence type="ECO:0000256" key="15">
    <source>
        <dbReference type="ARBA" id="ARBA00033028"/>
    </source>
</evidence>
<dbReference type="InParanoid" id="A0A2U3N116"/>
<keyword evidence="17" id="KW-0175">Coiled coil</keyword>
<dbReference type="Proteomes" id="UP000245974">
    <property type="component" value="Unassembled WGS sequence"/>
</dbReference>
<dbReference type="AlphaFoldDB" id="A0A2U3N116"/>
<evidence type="ECO:0000256" key="6">
    <source>
        <dbReference type="ARBA" id="ARBA00022519"/>
    </source>
</evidence>
<dbReference type="InterPro" id="IPR004961">
    <property type="entry name" value="Lipase_chaperone"/>
</dbReference>
<evidence type="ECO:0000256" key="4">
    <source>
        <dbReference type="ARBA" id="ARBA00019692"/>
    </source>
</evidence>
<organism evidence="18 19">
    <name type="scientific">Acinetobacter stercoris</name>
    <dbReference type="NCBI Taxonomy" id="2126983"/>
    <lineage>
        <taxon>Bacteria</taxon>
        <taxon>Pseudomonadati</taxon>
        <taxon>Pseudomonadota</taxon>
        <taxon>Gammaproteobacteria</taxon>
        <taxon>Moraxellales</taxon>
        <taxon>Moraxellaceae</taxon>
        <taxon>Acinetobacter</taxon>
    </lineage>
</organism>
<name>A0A2U3N116_9GAMM</name>
<evidence type="ECO:0000256" key="5">
    <source>
        <dbReference type="ARBA" id="ARBA00022475"/>
    </source>
</evidence>
<keyword evidence="5 16" id="KW-1003">Cell membrane</keyword>
<keyword evidence="12 16" id="KW-0143">Chaperone</keyword>
<dbReference type="GO" id="GO:0051082">
    <property type="term" value="F:unfolded protein binding"/>
    <property type="evidence" value="ECO:0007669"/>
    <property type="project" value="UniProtKB-UniRule"/>
</dbReference>
<feature type="transmembrane region" description="Helical" evidence="16">
    <location>
        <begin position="9"/>
        <end position="26"/>
    </location>
</feature>
<evidence type="ECO:0000256" key="8">
    <source>
        <dbReference type="ARBA" id="ARBA00022963"/>
    </source>
</evidence>
<evidence type="ECO:0000256" key="14">
    <source>
        <dbReference type="ARBA" id="ARBA00031542"/>
    </source>
</evidence>
<reference evidence="19" key="1">
    <citation type="submission" date="2018-03" db="EMBL/GenBank/DDBJ databases">
        <authorList>
            <person name="Blom J."/>
        </authorList>
    </citation>
    <scope>NUCLEOTIDE SEQUENCE [LARGE SCALE GENOMIC DNA]</scope>
    <source>
        <strain evidence="19">KPC-SM-21</strain>
    </source>
</reference>
<dbReference type="GO" id="GO:0005886">
    <property type="term" value="C:plasma membrane"/>
    <property type="evidence" value="ECO:0007669"/>
    <property type="project" value="UniProtKB-SubCell"/>
</dbReference>
<evidence type="ECO:0000256" key="2">
    <source>
        <dbReference type="ARBA" id="ARBA00004383"/>
    </source>
</evidence>
<evidence type="ECO:0000256" key="11">
    <source>
        <dbReference type="ARBA" id="ARBA00023136"/>
    </source>
</evidence>
<comment type="similarity">
    <text evidence="3 16">Belongs to the lipase chaperone family.</text>
</comment>
<dbReference type="SUPFAM" id="SSF158855">
    <property type="entry name" value="Lipase chaperone-like"/>
    <property type="match status" value="1"/>
</dbReference>
<evidence type="ECO:0000256" key="9">
    <source>
        <dbReference type="ARBA" id="ARBA00022989"/>
    </source>
</evidence>
<dbReference type="GO" id="GO:0006457">
    <property type="term" value="P:protein folding"/>
    <property type="evidence" value="ECO:0007669"/>
    <property type="project" value="UniProtKB-UniRule"/>
</dbReference>
<proteinExistence type="inferred from homology"/>
<dbReference type="Pfam" id="PF03280">
    <property type="entry name" value="Lipase_chap"/>
    <property type="match status" value="1"/>
</dbReference>